<gene>
    <name evidence="2" type="ORF">Lp19_1438</name>
</gene>
<evidence type="ECO:0000256" key="1">
    <source>
        <dbReference type="ARBA" id="ARBA00006479"/>
    </source>
</evidence>
<dbReference type="GO" id="GO:0016301">
    <property type="term" value="F:kinase activity"/>
    <property type="evidence" value="ECO:0007669"/>
    <property type="project" value="UniProtKB-KW"/>
</dbReference>
<organism evidence="2 3">
    <name type="scientific">Lactiplantibacillus plantarum</name>
    <name type="common">Lactobacillus plantarum</name>
    <dbReference type="NCBI Taxonomy" id="1590"/>
    <lineage>
        <taxon>Bacteria</taxon>
        <taxon>Bacillati</taxon>
        <taxon>Bacillota</taxon>
        <taxon>Bacilli</taxon>
        <taxon>Lactobacillales</taxon>
        <taxon>Lactobacillaceae</taxon>
        <taxon>Lactiplantibacillus</taxon>
    </lineage>
</organism>
<dbReference type="KEGG" id="lpb:SH83_10990"/>
<dbReference type="RefSeq" id="WP_044431599.1">
    <property type="nucleotide sequence ID" value="NZ_CP010528.1"/>
</dbReference>
<keyword evidence="2" id="KW-0808">Transferase</keyword>
<dbReference type="PANTHER" id="PTHR18964">
    <property type="entry name" value="ROK (REPRESSOR, ORF, KINASE) FAMILY"/>
    <property type="match status" value="1"/>
</dbReference>
<dbReference type="EMBL" id="LUXM01000026">
    <property type="protein sequence ID" value="KZU95484.1"/>
    <property type="molecule type" value="Genomic_DNA"/>
</dbReference>
<comment type="similarity">
    <text evidence="1">Belongs to the ROK (NagC/XylR) family.</text>
</comment>
<keyword evidence="2" id="KW-0418">Kinase</keyword>
<accession>A0A162G5B8</accession>
<comment type="caution">
    <text evidence="2">The sequence shown here is derived from an EMBL/GenBank/DDBJ whole genome shotgun (WGS) entry which is preliminary data.</text>
</comment>
<protein>
    <submittedName>
        <fullName evidence="2">Sugar kinase and transcription regulator</fullName>
    </submittedName>
</protein>
<dbReference type="Pfam" id="PF00480">
    <property type="entry name" value="ROK"/>
    <property type="match status" value="1"/>
</dbReference>
<dbReference type="InterPro" id="IPR043129">
    <property type="entry name" value="ATPase_NBD"/>
</dbReference>
<evidence type="ECO:0000313" key="2">
    <source>
        <dbReference type="EMBL" id="KZU95484.1"/>
    </source>
</evidence>
<reference evidence="2 3" key="1">
    <citation type="submission" date="2016-03" db="EMBL/GenBank/DDBJ databases">
        <title>Comparative genomics of 54 Lactobacillus plantarum strains reveals genomic uncoupling from niche constraints.</title>
        <authorList>
            <person name="Martino M.E."/>
        </authorList>
    </citation>
    <scope>NUCLEOTIDE SEQUENCE [LARGE SCALE GENOMIC DNA]</scope>
    <source>
        <strain evidence="2 3">19.1</strain>
    </source>
</reference>
<dbReference type="PATRIC" id="fig|1590.144.peg.2269"/>
<dbReference type="Gene3D" id="3.30.420.40">
    <property type="match status" value="2"/>
</dbReference>
<evidence type="ECO:0000313" key="3">
    <source>
        <dbReference type="Proteomes" id="UP000076882"/>
    </source>
</evidence>
<dbReference type="PANTHER" id="PTHR18964:SF170">
    <property type="entry name" value="SUGAR KINASE"/>
    <property type="match status" value="1"/>
</dbReference>
<dbReference type="AlphaFoldDB" id="A0A162G5B8"/>
<dbReference type="InterPro" id="IPR000600">
    <property type="entry name" value="ROK"/>
</dbReference>
<proteinExistence type="inferred from homology"/>
<dbReference type="Proteomes" id="UP000076882">
    <property type="component" value="Unassembled WGS sequence"/>
</dbReference>
<dbReference type="SUPFAM" id="SSF53067">
    <property type="entry name" value="Actin-like ATPase domain"/>
    <property type="match status" value="1"/>
</dbReference>
<dbReference type="CDD" id="cd24152">
    <property type="entry name" value="ASKHA_NBD_ROK-like"/>
    <property type="match status" value="1"/>
</dbReference>
<sequence length="320" mass="35054">MSEEPRYLAVDVGGTNLKYALINRSGQMIKKSRMETPHEGLTQFLEAIEKISDKLKGQLNGVAFSTPGRVDTTTDTIYCRNSTLPYLNEVCLPRKLQKLGLPISVENDGKSAAFAESWLGNLNDVKNGMAIVLGTCVSGGIMLDGHLWAGSRRLAGEVSLMPADQTNLADDGLFGKTGSAVRMIEAVNTVIGASCLTDGHCAFAAINAGQAQATQIFRQYAREVAALILNVQTVLDLDRYVIGGGISFQPILIDEINRQYDWILERRPWVKSTIARPEILSSRFHNDANLYGALYRLFNKLDAKHDVPIDLDNLLVNAGR</sequence>
<name>A0A162G5B8_LACPN</name>